<keyword evidence="7" id="KW-0007">Acetylation</keyword>
<dbReference type="PROSITE" id="PS51433">
    <property type="entry name" value="PNT"/>
    <property type="match status" value="1"/>
</dbReference>
<dbReference type="Pfam" id="PF00178">
    <property type="entry name" value="Ets"/>
    <property type="match status" value="1"/>
</dbReference>
<evidence type="ECO:0000256" key="8">
    <source>
        <dbReference type="ARBA" id="ARBA00023015"/>
    </source>
</evidence>
<evidence type="ECO:0000256" key="15">
    <source>
        <dbReference type="RuleBase" id="RU004019"/>
    </source>
</evidence>
<feature type="domain" description="PNT" evidence="18">
    <location>
        <begin position="66"/>
        <end position="150"/>
    </location>
</feature>
<evidence type="ECO:0000313" key="20">
    <source>
        <dbReference type="RefSeq" id="XP_029291406.1"/>
    </source>
</evidence>
<evidence type="ECO:0000256" key="2">
    <source>
        <dbReference type="ARBA" id="ARBA00005562"/>
    </source>
</evidence>
<evidence type="ECO:0000256" key="16">
    <source>
        <dbReference type="SAM" id="MobiDB-lite"/>
    </source>
</evidence>
<dbReference type="FunFam" id="1.10.10.10:FF:000176">
    <property type="entry name" value="transcription factor ETV6 isoform X2"/>
    <property type="match status" value="1"/>
</dbReference>
<feature type="domain" description="ETS" evidence="17">
    <location>
        <begin position="272"/>
        <end position="353"/>
    </location>
</feature>
<keyword evidence="4" id="KW-1017">Isopeptide bond</keyword>
<evidence type="ECO:0000256" key="13">
    <source>
        <dbReference type="ARBA" id="ARBA00063414"/>
    </source>
</evidence>
<dbReference type="SMART" id="SM00251">
    <property type="entry name" value="SAM_PNT"/>
    <property type="match status" value="1"/>
</dbReference>
<evidence type="ECO:0000256" key="5">
    <source>
        <dbReference type="ARBA" id="ARBA00022553"/>
    </source>
</evidence>
<evidence type="ECO:0000256" key="11">
    <source>
        <dbReference type="ARBA" id="ARBA00023242"/>
    </source>
</evidence>
<keyword evidence="3" id="KW-0678">Repressor</keyword>
<evidence type="ECO:0000256" key="4">
    <source>
        <dbReference type="ARBA" id="ARBA00022499"/>
    </source>
</evidence>
<feature type="region of interest" description="Disordered" evidence="16">
    <location>
        <begin position="364"/>
        <end position="405"/>
    </location>
</feature>
<organism evidence="19 20">
    <name type="scientific">Cottoperca gobio</name>
    <name type="common">Frogmouth</name>
    <name type="synonym">Aphritis gobio</name>
    <dbReference type="NCBI Taxonomy" id="56716"/>
    <lineage>
        <taxon>Eukaryota</taxon>
        <taxon>Metazoa</taxon>
        <taxon>Chordata</taxon>
        <taxon>Craniata</taxon>
        <taxon>Vertebrata</taxon>
        <taxon>Euteleostomi</taxon>
        <taxon>Actinopterygii</taxon>
        <taxon>Neopterygii</taxon>
        <taxon>Teleostei</taxon>
        <taxon>Neoteleostei</taxon>
        <taxon>Acanthomorphata</taxon>
        <taxon>Eupercaria</taxon>
        <taxon>Perciformes</taxon>
        <taxon>Notothenioidei</taxon>
        <taxon>Bovichtidae</taxon>
        <taxon>Cottoperca</taxon>
    </lineage>
</organism>
<accession>A0A6J2Q138</accession>
<dbReference type="GO" id="GO:0030154">
    <property type="term" value="P:cell differentiation"/>
    <property type="evidence" value="ECO:0007669"/>
    <property type="project" value="TreeGrafter"/>
</dbReference>
<evidence type="ECO:0000256" key="3">
    <source>
        <dbReference type="ARBA" id="ARBA00022491"/>
    </source>
</evidence>
<keyword evidence="9 15" id="KW-0238">DNA-binding</keyword>
<dbReference type="PANTHER" id="PTHR11849:SF77">
    <property type="entry name" value="TRANSCRIPTION FACTOR ETV7"/>
    <property type="match status" value="1"/>
</dbReference>
<dbReference type="InParanoid" id="A0A6J2Q138"/>
<evidence type="ECO:0000256" key="12">
    <source>
        <dbReference type="ARBA" id="ARBA00055208"/>
    </source>
</evidence>
<keyword evidence="19" id="KW-1185">Reference proteome</keyword>
<dbReference type="CTD" id="51513"/>
<dbReference type="GO" id="GO:0000981">
    <property type="term" value="F:DNA-binding transcription factor activity, RNA polymerase II-specific"/>
    <property type="evidence" value="ECO:0007669"/>
    <property type="project" value="UniProtKB-ARBA"/>
</dbReference>
<keyword evidence="6" id="KW-0832">Ubl conjugation</keyword>
<dbReference type="PANTHER" id="PTHR11849">
    <property type="entry name" value="ETS"/>
    <property type="match status" value="1"/>
</dbReference>
<keyword evidence="11 15" id="KW-0539">Nucleus</keyword>
<dbReference type="AlphaFoldDB" id="A0A6J2Q138"/>
<evidence type="ECO:0000259" key="17">
    <source>
        <dbReference type="PROSITE" id="PS50061"/>
    </source>
</evidence>
<name>A0A6J2Q138_COTGO</name>
<dbReference type="InterPro" id="IPR036390">
    <property type="entry name" value="WH_DNA-bd_sf"/>
</dbReference>
<dbReference type="InterPro" id="IPR013761">
    <property type="entry name" value="SAM/pointed_sf"/>
</dbReference>
<dbReference type="Gene3D" id="1.10.10.10">
    <property type="entry name" value="Winged helix-like DNA-binding domain superfamily/Winged helix DNA-binding domain"/>
    <property type="match status" value="1"/>
</dbReference>
<evidence type="ECO:0000256" key="14">
    <source>
        <dbReference type="ARBA" id="ARBA00067754"/>
    </source>
</evidence>
<dbReference type="PRINTS" id="PR00454">
    <property type="entry name" value="ETSDOMAIN"/>
</dbReference>
<dbReference type="Gene3D" id="1.10.150.50">
    <property type="entry name" value="Transcription Factor, Ets-1"/>
    <property type="match status" value="1"/>
</dbReference>
<keyword evidence="5" id="KW-0597">Phosphoprotein</keyword>
<evidence type="ECO:0000313" key="19">
    <source>
        <dbReference type="Proteomes" id="UP000504630"/>
    </source>
</evidence>
<gene>
    <name evidence="20" type="primary">etv7</name>
</gene>
<evidence type="ECO:0000256" key="7">
    <source>
        <dbReference type="ARBA" id="ARBA00022990"/>
    </source>
</evidence>
<dbReference type="FunFam" id="1.10.150.50:FF:000030">
    <property type="entry name" value="transcription factor ETV6"/>
    <property type="match status" value="1"/>
</dbReference>
<dbReference type="GO" id="GO:0005634">
    <property type="term" value="C:nucleus"/>
    <property type="evidence" value="ECO:0007669"/>
    <property type="project" value="UniProtKB-SubCell"/>
</dbReference>
<evidence type="ECO:0000256" key="6">
    <source>
        <dbReference type="ARBA" id="ARBA00022843"/>
    </source>
</evidence>
<dbReference type="KEGG" id="cgob:115010771"/>
<dbReference type="SUPFAM" id="SSF46785">
    <property type="entry name" value="Winged helix' DNA-binding domain"/>
    <property type="match status" value="1"/>
</dbReference>
<evidence type="ECO:0000259" key="18">
    <source>
        <dbReference type="PROSITE" id="PS51433"/>
    </source>
</evidence>
<dbReference type="Proteomes" id="UP000504630">
    <property type="component" value="Chromosome 7"/>
</dbReference>
<dbReference type="GO" id="GO:0000977">
    <property type="term" value="F:RNA polymerase II transcription regulatory region sequence-specific DNA binding"/>
    <property type="evidence" value="ECO:0007669"/>
    <property type="project" value="UniProtKB-ARBA"/>
</dbReference>
<comment type="subcellular location">
    <subcellularLocation>
        <location evidence="1 15">Nucleus</location>
    </subcellularLocation>
</comment>
<dbReference type="Pfam" id="PF02198">
    <property type="entry name" value="SAM_PNT"/>
    <property type="match status" value="1"/>
</dbReference>
<dbReference type="InterPro" id="IPR036388">
    <property type="entry name" value="WH-like_DNA-bd_sf"/>
</dbReference>
<dbReference type="SMART" id="SM00413">
    <property type="entry name" value="ETS"/>
    <property type="match status" value="1"/>
</dbReference>
<keyword evidence="10" id="KW-0804">Transcription</keyword>
<dbReference type="PROSITE" id="PS50061">
    <property type="entry name" value="ETS_DOMAIN_3"/>
    <property type="match status" value="1"/>
</dbReference>
<comment type="function">
    <text evidence="12">Transcriptional repressor; binds to the DNA sequence 5'-CCGGAAGT-3'. Plays a role in hematopoiesis and malignant transformation.</text>
</comment>
<comment type="similarity">
    <text evidence="2 15">Belongs to the ETS family.</text>
</comment>
<dbReference type="InterPro" id="IPR003118">
    <property type="entry name" value="Pointed_dom"/>
</dbReference>
<feature type="compositionally biased region" description="Polar residues" evidence="16">
    <location>
        <begin position="373"/>
        <end position="385"/>
    </location>
</feature>
<evidence type="ECO:0000256" key="1">
    <source>
        <dbReference type="ARBA" id="ARBA00004123"/>
    </source>
</evidence>
<dbReference type="PROSITE" id="PS00346">
    <property type="entry name" value="ETS_DOMAIN_2"/>
    <property type="match status" value="1"/>
</dbReference>
<sequence>MYAYKEIIQLFIVEQIKCISMENVSPSPLVKQENRSNSSQSIMHGRQANIPLSVHHSPPNQLPLLGPPTQEDLWHLPGRLRINPSLWDKEDVGHWLRWAQREYSLRRPEKGHFEMNGRALCLLTKEDFRRRCPSSGDVLYEILQCVKQQRRSVVSELSNSLTTGLSQSPVSCQIPPQSVQEPLPRTVNDTQAVSAAVVTTATSQPGHMSHMYTYPATLTHTNRSAAVSALPHNQVQCPPQTETVIQEPLNLSSREKSRSSMHKANGRIPECRLLWDYVYQLLCDDRYQEYIRWEHKDNLVFRVVDPNGLARLWGNHKNRDNMTYEKMSRALRHYYKLNIIKKERGQKLLFRFLKLPQNTKILRPDQTEFLEDTQPQETADSSPTHEFSEDHFEVSPDRASPQHPP</sequence>
<protein>
    <recommendedName>
        <fullName evidence="14">Transcription factor ETV6</fullName>
    </recommendedName>
</protein>
<dbReference type="OrthoDB" id="10042983at2759"/>
<dbReference type="GeneID" id="115010771"/>
<dbReference type="InterPro" id="IPR046328">
    <property type="entry name" value="ETS_fam"/>
</dbReference>
<reference evidence="20" key="1">
    <citation type="submission" date="2025-08" db="UniProtKB">
        <authorList>
            <consortium name="RefSeq"/>
        </authorList>
    </citation>
    <scope>IDENTIFICATION</scope>
</reference>
<keyword evidence="8" id="KW-0805">Transcription regulation</keyword>
<dbReference type="InterPro" id="IPR000418">
    <property type="entry name" value="Ets_dom"/>
</dbReference>
<evidence type="ECO:0000256" key="10">
    <source>
        <dbReference type="ARBA" id="ARBA00023163"/>
    </source>
</evidence>
<feature type="compositionally biased region" description="Basic and acidic residues" evidence="16">
    <location>
        <begin position="386"/>
        <end position="396"/>
    </location>
</feature>
<evidence type="ECO:0000256" key="9">
    <source>
        <dbReference type="ARBA" id="ARBA00023125"/>
    </source>
</evidence>
<comment type="subunit">
    <text evidence="13">Can form homodimers or heterodimers with TEL2 or FLI1. Interacts with L3MBTL1 and HDAC9.</text>
</comment>
<proteinExistence type="inferred from homology"/>
<dbReference type="SUPFAM" id="SSF47769">
    <property type="entry name" value="SAM/Pointed domain"/>
    <property type="match status" value="1"/>
</dbReference>
<dbReference type="RefSeq" id="XP_029291406.1">
    <property type="nucleotide sequence ID" value="XM_029435546.1"/>
</dbReference>